<reference evidence="1" key="2">
    <citation type="journal article" date="2015" name="Data Brief">
        <title>Shoot transcriptome of the giant reed, Arundo donax.</title>
        <authorList>
            <person name="Barrero R.A."/>
            <person name="Guerrero F.D."/>
            <person name="Moolhuijzen P."/>
            <person name="Goolsby J.A."/>
            <person name="Tidwell J."/>
            <person name="Bellgard S.E."/>
            <person name="Bellgard M.I."/>
        </authorList>
    </citation>
    <scope>NUCLEOTIDE SEQUENCE</scope>
    <source>
        <tissue evidence="1">Shoot tissue taken approximately 20 cm above the soil surface</tissue>
    </source>
</reference>
<evidence type="ECO:0000313" key="1">
    <source>
        <dbReference type="EMBL" id="JAD37834.1"/>
    </source>
</evidence>
<reference evidence="1" key="1">
    <citation type="submission" date="2014-09" db="EMBL/GenBank/DDBJ databases">
        <authorList>
            <person name="Magalhaes I.L.F."/>
            <person name="Oliveira U."/>
            <person name="Santos F.R."/>
            <person name="Vidigal T.H.D.A."/>
            <person name="Brescovit A.D."/>
            <person name="Santos A.J."/>
        </authorList>
    </citation>
    <scope>NUCLEOTIDE SEQUENCE</scope>
    <source>
        <tissue evidence="1">Shoot tissue taken approximately 20 cm above the soil surface</tissue>
    </source>
</reference>
<dbReference type="AlphaFoldDB" id="A0A0A8ZEJ1"/>
<accession>A0A0A8ZEJ1</accession>
<proteinExistence type="predicted"/>
<organism evidence="1">
    <name type="scientific">Arundo donax</name>
    <name type="common">Giant reed</name>
    <name type="synonym">Donax arundinaceus</name>
    <dbReference type="NCBI Taxonomy" id="35708"/>
    <lineage>
        <taxon>Eukaryota</taxon>
        <taxon>Viridiplantae</taxon>
        <taxon>Streptophyta</taxon>
        <taxon>Embryophyta</taxon>
        <taxon>Tracheophyta</taxon>
        <taxon>Spermatophyta</taxon>
        <taxon>Magnoliopsida</taxon>
        <taxon>Liliopsida</taxon>
        <taxon>Poales</taxon>
        <taxon>Poaceae</taxon>
        <taxon>PACMAD clade</taxon>
        <taxon>Arundinoideae</taxon>
        <taxon>Arundineae</taxon>
        <taxon>Arundo</taxon>
    </lineage>
</organism>
<protein>
    <submittedName>
        <fullName evidence="1">Uncharacterized protein</fullName>
    </submittedName>
</protein>
<name>A0A0A8ZEJ1_ARUDO</name>
<sequence length="48" mass="5436">MDLFGFIVWISRSPSGHVLFILNVCQSSWHYWIVASCISLPTSHSLSI</sequence>
<dbReference type="EMBL" id="GBRH01260061">
    <property type="protein sequence ID" value="JAD37834.1"/>
    <property type="molecule type" value="Transcribed_RNA"/>
</dbReference>